<feature type="transmembrane region" description="Helical" evidence="1">
    <location>
        <begin position="402"/>
        <end position="420"/>
    </location>
</feature>
<dbReference type="InterPro" id="IPR014529">
    <property type="entry name" value="UCP026631"/>
</dbReference>
<comment type="caution">
    <text evidence="3">The sequence shown here is derived from an EMBL/GenBank/DDBJ whole genome shotgun (WGS) entry which is preliminary data.</text>
</comment>
<keyword evidence="1" id="KW-1133">Transmembrane helix</keyword>
<dbReference type="RefSeq" id="WP_164004911.1">
    <property type="nucleotide sequence ID" value="NZ_JAAIKD010000004.1"/>
</dbReference>
<dbReference type="InterPro" id="IPR005182">
    <property type="entry name" value="YdbS-like_PH"/>
</dbReference>
<evidence type="ECO:0000313" key="3">
    <source>
        <dbReference type="EMBL" id="NEV94189.1"/>
    </source>
</evidence>
<feature type="transmembrane region" description="Helical" evidence="1">
    <location>
        <begin position="377"/>
        <end position="396"/>
    </location>
</feature>
<evidence type="ECO:0000313" key="4">
    <source>
        <dbReference type="Proteomes" id="UP000478505"/>
    </source>
</evidence>
<reference evidence="3 4" key="1">
    <citation type="submission" date="2020-02" db="EMBL/GenBank/DDBJ databases">
        <title>Flavobacteriaceae Psychroflexus bacterium YR1-1, complete genome.</title>
        <authorList>
            <person name="Li Y."/>
            <person name="Wu S."/>
        </authorList>
    </citation>
    <scope>NUCLEOTIDE SEQUENCE [LARGE SCALE GENOMIC DNA]</scope>
    <source>
        <strain evidence="3 4">YR1-1</strain>
    </source>
</reference>
<gene>
    <name evidence="3" type="ORF">G3567_08540</name>
</gene>
<proteinExistence type="predicted"/>
<accession>A0A6B3R0U7</accession>
<dbReference type="PIRSF" id="PIRSF026631">
    <property type="entry name" value="UCP026631"/>
    <property type="match status" value="1"/>
</dbReference>
<dbReference type="Proteomes" id="UP000478505">
    <property type="component" value="Unassembled WGS sequence"/>
</dbReference>
<dbReference type="PANTHER" id="PTHR34473">
    <property type="entry name" value="UPF0699 TRANSMEMBRANE PROTEIN YDBS"/>
    <property type="match status" value="1"/>
</dbReference>
<feature type="transmembrane region" description="Helical" evidence="1">
    <location>
        <begin position="245"/>
        <end position="269"/>
    </location>
</feature>
<name>A0A6B3R0U7_9FLAO</name>
<feature type="transmembrane region" description="Helical" evidence="1">
    <location>
        <begin position="203"/>
        <end position="225"/>
    </location>
</feature>
<keyword evidence="4" id="KW-1185">Reference proteome</keyword>
<feature type="domain" description="YdbS-like PH" evidence="2">
    <location>
        <begin position="72"/>
        <end position="149"/>
    </location>
</feature>
<evidence type="ECO:0000256" key="1">
    <source>
        <dbReference type="SAM" id="Phobius"/>
    </source>
</evidence>
<organism evidence="3 4">
    <name type="scientific">Psychroflexus aurantiacus</name>
    <dbReference type="NCBI Taxonomy" id="2709310"/>
    <lineage>
        <taxon>Bacteria</taxon>
        <taxon>Pseudomonadati</taxon>
        <taxon>Bacteroidota</taxon>
        <taxon>Flavobacteriia</taxon>
        <taxon>Flavobacteriales</taxon>
        <taxon>Flavobacteriaceae</taxon>
        <taxon>Psychroflexus</taxon>
    </lineage>
</organism>
<dbReference type="Pfam" id="PF03703">
    <property type="entry name" value="bPH_2"/>
    <property type="match status" value="2"/>
</dbReference>
<keyword evidence="1" id="KW-0472">Membrane</keyword>
<protein>
    <submittedName>
        <fullName evidence="3">PH domain-containing protein</fullName>
    </submittedName>
</protein>
<feature type="domain" description="YdbS-like PH" evidence="2">
    <location>
        <begin position="427"/>
        <end position="496"/>
    </location>
</feature>
<keyword evidence="1" id="KW-0812">Transmembrane</keyword>
<dbReference type="EMBL" id="JAAIKD010000004">
    <property type="protein sequence ID" value="NEV94189.1"/>
    <property type="molecule type" value="Genomic_DNA"/>
</dbReference>
<evidence type="ECO:0000259" key="2">
    <source>
        <dbReference type="Pfam" id="PF03703"/>
    </source>
</evidence>
<dbReference type="AlphaFoldDB" id="A0A6B3R0U7"/>
<sequence>MAKIDFSKPRLQSFNGIFLIFITDLAKRIKQNIYILAIPFLQNNLFKDYGTYIYIGLALLVILQFVFSYLSYKKFKFSIQEDAFHLDSGVIKLSHIEIPFERIQNINLQQNVLQQLLNVVGFEIETAGEGTAEIKIKALDKEFATSLKTKLIEEKNKLTDEDVSLAEDEESDEIKDQTDTEEEDLLFALNFKTLIKVGISSNLFKGVGLLLAFLAYLYNFIMDFLTAVFDLNLEEDFKNRIPETLSFLSAILIAVIILGFLITVLSTVLKYYNLKIFKNQQNFEVEYGLFKRVNKVIKKTKTQIFEIRTNPIKKLFKIRSVFVSQAASKQLTEKQKIGLVGLSKENLRVLFKSLFQLELNDLVYELSRSQGRLFFRYFYKNLILMVILTAVAYFFYLNWLSITGLVIVFLGLTGIAYLKVKKSSIGVNADLISIRKGSIDTRFDIIEIHKLHSVRLSRNIFQQYNGHADLVVETAAGTVNVEYLKYDEAVELLNYLLYKIESTTDKSWI</sequence>
<dbReference type="PANTHER" id="PTHR34473:SF2">
    <property type="entry name" value="UPF0699 TRANSMEMBRANE PROTEIN YDBT"/>
    <property type="match status" value="1"/>
</dbReference>
<feature type="transmembrane region" description="Helical" evidence="1">
    <location>
        <begin position="49"/>
        <end position="70"/>
    </location>
</feature>